<sequence>MWLYINKENEGLQDRRLKPAAEDLMWIGCERVLVIVAEEDHLNGVGRSYVGELKKGGWKGCASLHLSSSSSSDFDDILIECESGSDRIRRLSVPDSELRYNSLVVLKSRVYLIGGDIEIQIQKNEDGTTDKEKKIGYRHLDLGVGQWGLEGGKSIEDQFGAAAVGHDGLIYSVGCQQYRLSPDGIVEKLTPPPPPLSHEGGAYESRLLGLTSKKLFIYTIGAGVNCSNLLLSYDLESGTWDDKYDNFFGFWSAGVVLYNDRYLFSFGTQNLIPPRRKMVVPGIYVFDIERRQWLPEPVEGLRTDGTVLPRVYRTKPADDYMGPGYSPYLFQIGNKHKLALLWDSRAMF</sequence>
<name>A0AAW1YGZ7_RUBAR</name>
<dbReference type="AlphaFoldDB" id="A0AAW1YGZ7"/>
<gene>
    <name evidence="1" type="ORF">M0R45_003112</name>
</gene>
<protein>
    <submittedName>
        <fullName evidence="1">Uncharacterized protein</fullName>
    </submittedName>
</protein>
<comment type="caution">
    <text evidence="1">The sequence shown here is derived from an EMBL/GenBank/DDBJ whole genome shotgun (WGS) entry which is preliminary data.</text>
</comment>
<dbReference type="InterPro" id="IPR011043">
    <property type="entry name" value="Gal_Oxase/kelch_b-propeller"/>
</dbReference>
<reference evidence="1 2" key="1">
    <citation type="journal article" date="2023" name="G3 (Bethesda)">
        <title>A chromosome-length genome assembly and annotation of blackberry (Rubus argutus, cv. 'Hillquist').</title>
        <authorList>
            <person name="Bruna T."/>
            <person name="Aryal R."/>
            <person name="Dudchenko O."/>
            <person name="Sargent D.J."/>
            <person name="Mead D."/>
            <person name="Buti M."/>
            <person name="Cavallini A."/>
            <person name="Hytonen T."/>
            <person name="Andres J."/>
            <person name="Pham M."/>
            <person name="Weisz D."/>
            <person name="Mascagni F."/>
            <person name="Usai G."/>
            <person name="Natali L."/>
            <person name="Bassil N."/>
            <person name="Fernandez G.E."/>
            <person name="Lomsadze A."/>
            <person name="Armour M."/>
            <person name="Olukolu B."/>
            <person name="Poorten T."/>
            <person name="Britton C."/>
            <person name="Davik J."/>
            <person name="Ashrafi H."/>
            <person name="Aiden E.L."/>
            <person name="Borodovsky M."/>
            <person name="Worthington M."/>
        </authorList>
    </citation>
    <scope>NUCLEOTIDE SEQUENCE [LARGE SCALE GENOMIC DNA]</scope>
    <source>
        <strain evidence="1">PI 553951</strain>
    </source>
</reference>
<evidence type="ECO:0000313" key="2">
    <source>
        <dbReference type="Proteomes" id="UP001457282"/>
    </source>
</evidence>
<organism evidence="1 2">
    <name type="scientific">Rubus argutus</name>
    <name type="common">Southern blackberry</name>
    <dbReference type="NCBI Taxonomy" id="59490"/>
    <lineage>
        <taxon>Eukaryota</taxon>
        <taxon>Viridiplantae</taxon>
        <taxon>Streptophyta</taxon>
        <taxon>Embryophyta</taxon>
        <taxon>Tracheophyta</taxon>
        <taxon>Spermatophyta</taxon>
        <taxon>Magnoliopsida</taxon>
        <taxon>eudicotyledons</taxon>
        <taxon>Gunneridae</taxon>
        <taxon>Pentapetalae</taxon>
        <taxon>rosids</taxon>
        <taxon>fabids</taxon>
        <taxon>Rosales</taxon>
        <taxon>Rosaceae</taxon>
        <taxon>Rosoideae</taxon>
        <taxon>Rosoideae incertae sedis</taxon>
        <taxon>Rubus</taxon>
    </lineage>
</organism>
<dbReference type="EMBL" id="JBEDUW010000001">
    <property type="protein sequence ID" value="KAK9947489.1"/>
    <property type="molecule type" value="Genomic_DNA"/>
</dbReference>
<dbReference type="Proteomes" id="UP001457282">
    <property type="component" value="Unassembled WGS sequence"/>
</dbReference>
<evidence type="ECO:0000313" key="1">
    <source>
        <dbReference type="EMBL" id="KAK9947489.1"/>
    </source>
</evidence>
<dbReference type="SUPFAM" id="SSF50965">
    <property type="entry name" value="Galactose oxidase, central domain"/>
    <property type="match status" value="1"/>
</dbReference>
<dbReference type="Gene3D" id="2.120.10.80">
    <property type="entry name" value="Kelch-type beta propeller"/>
    <property type="match status" value="1"/>
</dbReference>
<proteinExistence type="predicted"/>
<dbReference type="InterPro" id="IPR015915">
    <property type="entry name" value="Kelch-typ_b-propeller"/>
</dbReference>
<accession>A0AAW1YGZ7</accession>
<keyword evidence="2" id="KW-1185">Reference proteome</keyword>